<evidence type="ECO:0000313" key="15">
    <source>
        <dbReference type="Proteomes" id="UP001552594"/>
    </source>
</evidence>
<dbReference type="PANTHER" id="PTHR43396:SF3">
    <property type="entry name" value="FLAVOHEMOPROTEIN"/>
    <property type="match status" value="1"/>
</dbReference>
<dbReference type="CDD" id="cd19753">
    <property type="entry name" value="Mb-like_oxidoreductase"/>
    <property type="match status" value="1"/>
</dbReference>
<evidence type="ECO:0000256" key="11">
    <source>
        <dbReference type="SAM" id="MobiDB-lite"/>
    </source>
</evidence>
<evidence type="ECO:0000256" key="8">
    <source>
        <dbReference type="ARBA" id="ARBA00048649"/>
    </source>
</evidence>
<keyword evidence="15" id="KW-1185">Reference proteome</keyword>
<evidence type="ECO:0000256" key="5">
    <source>
        <dbReference type="ARBA" id="ARBA00022723"/>
    </source>
</evidence>
<feature type="region of interest" description="Disordered" evidence="11">
    <location>
        <begin position="269"/>
        <end position="341"/>
    </location>
</feature>
<evidence type="ECO:0000256" key="4">
    <source>
        <dbReference type="ARBA" id="ARBA00022621"/>
    </source>
</evidence>
<keyword evidence="4 10" id="KW-0561">Oxygen transport</keyword>
<evidence type="ECO:0000256" key="3">
    <source>
        <dbReference type="ARBA" id="ARBA00022617"/>
    </source>
</evidence>
<keyword evidence="6" id="KW-0408">Iron</keyword>
<evidence type="ECO:0000259" key="13">
    <source>
        <dbReference type="PROSITE" id="PS51384"/>
    </source>
</evidence>
<dbReference type="EMBL" id="JBFAUK010000058">
    <property type="protein sequence ID" value="MEV5511262.1"/>
    <property type="molecule type" value="Genomic_DNA"/>
</dbReference>
<dbReference type="InterPro" id="IPR009050">
    <property type="entry name" value="Globin-like_sf"/>
</dbReference>
<evidence type="ECO:0000256" key="1">
    <source>
        <dbReference type="ARBA" id="ARBA00006401"/>
    </source>
</evidence>
<dbReference type="RefSeq" id="WP_241560926.1">
    <property type="nucleotide sequence ID" value="NZ_JBFAUK010000058.1"/>
</dbReference>
<evidence type="ECO:0000256" key="6">
    <source>
        <dbReference type="ARBA" id="ARBA00023004"/>
    </source>
</evidence>
<comment type="catalytic activity">
    <reaction evidence="9">
        <text>2 nitric oxide + NADPH + 2 O2 = 2 nitrate + NADP(+) + H(+)</text>
        <dbReference type="Rhea" id="RHEA:19465"/>
        <dbReference type="ChEBI" id="CHEBI:15378"/>
        <dbReference type="ChEBI" id="CHEBI:15379"/>
        <dbReference type="ChEBI" id="CHEBI:16480"/>
        <dbReference type="ChEBI" id="CHEBI:17632"/>
        <dbReference type="ChEBI" id="CHEBI:57783"/>
        <dbReference type="ChEBI" id="CHEBI:58349"/>
        <dbReference type="EC" id="1.14.12.17"/>
    </reaction>
</comment>
<dbReference type="InterPro" id="IPR012292">
    <property type="entry name" value="Globin/Proto"/>
</dbReference>
<sequence length="341" mass="36865">MKIDTHEYHALLARHDAMRLRRRLLSTAPDRAGGPQPYDGAADQAVIHRYLDTVTPFEKLIAHLYTSLFEQWPALRALFPESMAFQRQHLAEILRYLTANLHQPREIEGTFARLGREHRKLGVRPAHFAAFETALRQALRATAGPRWTEEMEGAWLRMLRFAVAAMVAGAEAAVGEPTAWQATVTAHEPVAPGTVRLRLRPHEPYPYRAGQSAALESPLLPQAWRRYAMAHAPRPDGELEFLVGRLGPGGVSEALVEHTRVGDVLRLGPAAGGPTLQGGPGPRGAAGGGRLGTLGGPRPAGGTGRTTAAGAGVPGHPRDRRTLAVGTIDAPRGHPFRRPAG</sequence>
<accession>A0ABV3K805</accession>
<evidence type="ECO:0000256" key="2">
    <source>
        <dbReference type="ARBA" id="ARBA00012229"/>
    </source>
</evidence>
<evidence type="ECO:0000313" key="14">
    <source>
        <dbReference type="EMBL" id="MEV5511262.1"/>
    </source>
</evidence>
<feature type="domain" description="FAD-binding FR-type" evidence="13">
    <location>
        <begin position="177"/>
        <end position="277"/>
    </location>
</feature>
<dbReference type="PROSITE" id="PS51384">
    <property type="entry name" value="FAD_FR"/>
    <property type="match status" value="1"/>
</dbReference>
<feature type="domain" description="Globin" evidence="12">
    <location>
        <begin position="38"/>
        <end position="171"/>
    </location>
</feature>
<evidence type="ECO:0000256" key="7">
    <source>
        <dbReference type="ARBA" id="ARBA00023027"/>
    </source>
</evidence>
<dbReference type="Pfam" id="PF00042">
    <property type="entry name" value="Globin"/>
    <property type="match status" value="1"/>
</dbReference>
<dbReference type="EC" id="1.14.12.17" evidence="2"/>
<proteinExistence type="inferred from homology"/>
<evidence type="ECO:0000256" key="9">
    <source>
        <dbReference type="ARBA" id="ARBA00049433"/>
    </source>
</evidence>
<comment type="caution">
    <text evidence="14">The sequence shown here is derived from an EMBL/GenBank/DDBJ whole genome shotgun (WGS) entry which is preliminary data.</text>
</comment>
<comment type="catalytic activity">
    <reaction evidence="8">
        <text>2 nitric oxide + NADH + 2 O2 = 2 nitrate + NAD(+) + H(+)</text>
        <dbReference type="Rhea" id="RHEA:19469"/>
        <dbReference type="ChEBI" id="CHEBI:15378"/>
        <dbReference type="ChEBI" id="CHEBI:15379"/>
        <dbReference type="ChEBI" id="CHEBI:16480"/>
        <dbReference type="ChEBI" id="CHEBI:17632"/>
        <dbReference type="ChEBI" id="CHEBI:57540"/>
        <dbReference type="ChEBI" id="CHEBI:57945"/>
        <dbReference type="EC" id="1.14.12.17"/>
    </reaction>
</comment>
<comment type="similarity">
    <text evidence="10">Belongs to the globin family.</text>
</comment>
<keyword evidence="10" id="KW-0813">Transport</keyword>
<keyword evidence="7" id="KW-0520">NAD</keyword>
<protein>
    <recommendedName>
        <fullName evidence="2">nitric oxide dioxygenase</fullName>
        <ecNumber evidence="2">1.14.12.17</ecNumber>
    </recommendedName>
</protein>
<reference evidence="14 15" key="1">
    <citation type="submission" date="2024-06" db="EMBL/GenBank/DDBJ databases">
        <title>The Natural Products Discovery Center: Release of the First 8490 Sequenced Strains for Exploring Actinobacteria Biosynthetic Diversity.</title>
        <authorList>
            <person name="Kalkreuter E."/>
            <person name="Kautsar S.A."/>
            <person name="Yang D."/>
            <person name="Bader C.D."/>
            <person name="Teijaro C.N."/>
            <person name="Fluegel L."/>
            <person name="Davis C.M."/>
            <person name="Simpson J.R."/>
            <person name="Lauterbach L."/>
            <person name="Steele A.D."/>
            <person name="Gui C."/>
            <person name="Meng S."/>
            <person name="Li G."/>
            <person name="Viehrig K."/>
            <person name="Ye F."/>
            <person name="Su P."/>
            <person name="Kiefer A.F."/>
            <person name="Nichols A."/>
            <person name="Cepeda A.J."/>
            <person name="Yan W."/>
            <person name="Fan B."/>
            <person name="Jiang Y."/>
            <person name="Adhikari A."/>
            <person name="Zheng C.-J."/>
            <person name="Schuster L."/>
            <person name="Cowan T.M."/>
            <person name="Smanski M.J."/>
            <person name="Chevrette M.G."/>
            <person name="De Carvalho L.P.S."/>
            <person name="Shen B."/>
        </authorList>
    </citation>
    <scope>NUCLEOTIDE SEQUENCE [LARGE SCALE GENOMIC DNA]</scope>
    <source>
        <strain evidence="14 15">NPDC052347</strain>
    </source>
</reference>
<dbReference type="InterPro" id="IPR017927">
    <property type="entry name" value="FAD-bd_FR_type"/>
</dbReference>
<gene>
    <name evidence="14" type="ORF">AB0L16_33445</name>
</gene>
<name>A0ABV3K805_STRON</name>
<dbReference type="SUPFAM" id="SSF46458">
    <property type="entry name" value="Globin-like"/>
    <property type="match status" value="1"/>
</dbReference>
<evidence type="ECO:0000259" key="12">
    <source>
        <dbReference type="PROSITE" id="PS01033"/>
    </source>
</evidence>
<keyword evidence="5" id="KW-0479">Metal-binding</keyword>
<organism evidence="14 15">
    <name type="scientific">Streptomyces orinoci</name>
    <name type="common">Streptoverticillium orinoci</name>
    <dbReference type="NCBI Taxonomy" id="67339"/>
    <lineage>
        <taxon>Bacteria</taxon>
        <taxon>Bacillati</taxon>
        <taxon>Actinomycetota</taxon>
        <taxon>Actinomycetes</taxon>
        <taxon>Kitasatosporales</taxon>
        <taxon>Streptomycetaceae</taxon>
        <taxon>Streptomyces</taxon>
    </lineage>
</organism>
<dbReference type="InterPro" id="IPR000971">
    <property type="entry name" value="Globin"/>
</dbReference>
<keyword evidence="3 10" id="KW-0349">Heme</keyword>
<dbReference type="SUPFAM" id="SSF63380">
    <property type="entry name" value="Riboflavin synthase domain-like"/>
    <property type="match status" value="1"/>
</dbReference>
<dbReference type="Proteomes" id="UP001552594">
    <property type="component" value="Unassembled WGS sequence"/>
</dbReference>
<dbReference type="InterPro" id="IPR017938">
    <property type="entry name" value="Riboflavin_synthase-like_b-brl"/>
</dbReference>
<feature type="compositionally biased region" description="Gly residues" evidence="11">
    <location>
        <begin position="275"/>
        <end position="304"/>
    </location>
</feature>
<evidence type="ECO:0000256" key="10">
    <source>
        <dbReference type="RuleBase" id="RU000356"/>
    </source>
</evidence>
<dbReference type="PANTHER" id="PTHR43396">
    <property type="entry name" value="FLAVOHEMOPROTEIN"/>
    <property type="match status" value="1"/>
</dbReference>
<dbReference type="Gene3D" id="1.10.490.10">
    <property type="entry name" value="Globins"/>
    <property type="match status" value="1"/>
</dbReference>
<dbReference type="Gene3D" id="2.40.30.10">
    <property type="entry name" value="Translation factors"/>
    <property type="match status" value="1"/>
</dbReference>
<dbReference type="PROSITE" id="PS01033">
    <property type="entry name" value="GLOBIN"/>
    <property type="match status" value="1"/>
</dbReference>
<comment type="similarity">
    <text evidence="1">In the C-terminal section; belongs to the flavoprotein pyridine nucleotide cytochrome reductase family.</text>
</comment>